<sequence>MDIKSFLKLVNKYKWVLILVPIIAVTITYFLVQKLPKQYASEVQISTGILDPSKKVISTETVDFFKVSQQFSSIMEKFKMKKIINILSYNLILHDLEQPKKSFRYYSKKVDSLNSSSKQEVIQILKEKLATKSVLTLADNKGKYKLYDIVGSMGYGEDDLLKKLSVTHADNSDYINVEYTSEDPDLSAYVVNTLAAEFISNYSADVNVNQTNSIILLDSLLKSKEVTMNAKNAALSSFKKNKGVLNLNEQSATVYAQISQYEAQRTDAIRQMQSNQGAIATIEAKLRGSDAYIGGSSRSDNREIINLKRQLKIASDAYVDGGFKQSDQKKIDSLNRIISSKSADNEDQNVLDPRASKQALVQQKINLEIAMQQAKSSLSSINSELSVLRARYSNMVPFDADISNYERDADLATKDYTAALEQFNQSKTDQNLGLHMQIEQPGLPGNPLPSKKILYLAGSGIGSFALCLSAIFLLFMADNSITTIQQLERLTKSKSIGFLNKIEGDERNIRDIWNDKSENLNYEVYRDLLRSIRFEITKQLEKDDSKIVGITSLGSGEGKTFICYSLAYAFAAIGKKVLLIADELPVVQAQSKQLATSQNFQTFLIKKQIQTEDLITVMNKNTARTSLLESQSMESLKGGFEVLRKEFDIILVDVNSLRDINIAKEWLLFTEKNIAVFESGKAFAANDMKLIEYIKELPDFSGWILNRVNNSK</sequence>
<keyword evidence="1" id="KW-0472">Membrane</keyword>
<dbReference type="Gene3D" id="3.40.50.300">
    <property type="entry name" value="P-loop containing nucleotide triphosphate hydrolases"/>
    <property type="match status" value="1"/>
</dbReference>
<dbReference type="PANTHER" id="PTHR32309">
    <property type="entry name" value="TYROSINE-PROTEIN KINASE"/>
    <property type="match status" value="1"/>
</dbReference>
<dbReference type="RefSeq" id="WP_109928351.1">
    <property type="nucleotide sequence ID" value="NZ_QGNY01000001.1"/>
</dbReference>
<keyword evidence="3" id="KW-1185">Reference proteome</keyword>
<keyword evidence="1" id="KW-0812">Transmembrane</keyword>
<comment type="caution">
    <text evidence="2">The sequence shown here is derived from an EMBL/GenBank/DDBJ whole genome shotgun (WGS) entry which is preliminary data.</text>
</comment>
<dbReference type="AlphaFoldDB" id="A0A317F3M5"/>
<gene>
    <name evidence="2" type="ORF">DF947_03940</name>
</gene>
<dbReference type="Proteomes" id="UP000245391">
    <property type="component" value="Unassembled WGS sequence"/>
</dbReference>
<organism evidence="2 3">
    <name type="scientific">Pedobacter paludis</name>
    <dbReference type="NCBI Taxonomy" id="2203212"/>
    <lineage>
        <taxon>Bacteria</taxon>
        <taxon>Pseudomonadati</taxon>
        <taxon>Bacteroidota</taxon>
        <taxon>Sphingobacteriia</taxon>
        <taxon>Sphingobacteriales</taxon>
        <taxon>Sphingobacteriaceae</taxon>
        <taxon>Pedobacter</taxon>
    </lineage>
</organism>
<name>A0A317F3M5_9SPHI</name>
<dbReference type="InterPro" id="IPR027417">
    <property type="entry name" value="P-loop_NTPase"/>
</dbReference>
<evidence type="ECO:0000313" key="2">
    <source>
        <dbReference type="EMBL" id="PWS33770.1"/>
    </source>
</evidence>
<evidence type="ECO:0000256" key="1">
    <source>
        <dbReference type="SAM" id="Phobius"/>
    </source>
</evidence>
<feature type="transmembrane region" description="Helical" evidence="1">
    <location>
        <begin position="453"/>
        <end position="477"/>
    </location>
</feature>
<dbReference type="PANTHER" id="PTHR32309:SF31">
    <property type="entry name" value="CAPSULAR EXOPOLYSACCHARIDE FAMILY"/>
    <property type="match status" value="1"/>
</dbReference>
<keyword evidence="1" id="KW-1133">Transmembrane helix</keyword>
<dbReference type="OrthoDB" id="972983at2"/>
<dbReference type="InterPro" id="IPR050445">
    <property type="entry name" value="Bact_polysacc_biosynth/exp"/>
</dbReference>
<dbReference type="EMBL" id="QGNY01000001">
    <property type="protein sequence ID" value="PWS33770.1"/>
    <property type="molecule type" value="Genomic_DNA"/>
</dbReference>
<evidence type="ECO:0000313" key="3">
    <source>
        <dbReference type="Proteomes" id="UP000245391"/>
    </source>
</evidence>
<protein>
    <submittedName>
        <fullName evidence="2">Lipopolysaccharide biosynthesis protein</fullName>
    </submittedName>
</protein>
<feature type="transmembrane region" description="Helical" evidence="1">
    <location>
        <begin position="15"/>
        <end position="32"/>
    </location>
</feature>
<proteinExistence type="predicted"/>
<reference evidence="3" key="1">
    <citation type="submission" date="2018-05" db="EMBL/GenBank/DDBJ databases">
        <title>Pedobacter paludis sp. nov., isolated from wetland soil.</title>
        <authorList>
            <person name="Zhang Y."/>
        </authorList>
    </citation>
    <scope>NUCLEOTIDE SEQUENCE [LARGE SCALE GENOMIC DNA]</scope>
    <source>
        <strain evidence="3">R-8</strain>
    </source>
</reference>
<dbReference type="SUPFAM" id="SSF52540">
    <property type="entry name" value="P-loop containing nucleoside triphosphate hydrolases"/>
    <property type="match status" value="1"/>
</dbReference>
<accession>A0A317F3M5</accession>